<evidence type="ECO:0000256" key="1">
    <source>
        <dbReference type="SAM" id="MobiDB-lite"/>
    </source>
</evidence>
<dbReference type="Pfam" id="PF07004">
    <property type="entry name" value="SHIPPO-rpt"/>
    <property type="match status" value="1"/>
</dbReference>
<organism evidence="2 3">
    <name type="scientific">Edaphochlamys debaryana</name>
    <dbReference type="NCBI Taxonomy" id="47281"/>
    <lineage>
        <taxon>Eukaryota</taxon>
        <taxon>Viridiplantae</taxon>
        <taxon>Chlorophyta</taxon>
        <taxon>core chlorophytes</taxon>
        <taxon>Chlorophyceae</taxon>
        <taxon>CS clade</taxon>
        <taxon>Chlamydomonadales</taxon>
        <taxon>Chlamydomonadales incertae sedis</taxon>
        <taxon>Edaphochlamys</taxon>
    </lineage>
</organism>
<evidence type="ECO:0000313" key="2">
    <source>
        <dbReference type="EMBL" id="KAG2494537.1"/>
    </source>
</evidence>
<dbReference type="EMBL" id="JAEHOE010000030">
    <property type="protein sequence ID" value="KAG2494537.1"/>
    <property type="molecule type" value="Genomic_DNA"/>
</dbReference>
<evidence type="ECO:0000313" key="3">
    <source>
        <dbReference type="Proteomes" id="UP000612055"/>
    </source>
</evidence>
<feature type="region of interest" description="Disordered" evidence="1">
    <location>
        <begin position="74"/>
        <end position="98"/>
    </location>
</feature>
<dbReference type="OrthoDB" id="186871at2759"/>
<name>A0A835Y0T4_9CHLO</name>
<feature type="compositionally biased region" description="Low complexity" evidence="1">
    <location>
        <begin position="74"/>
        <end position="85"/>
    </location>
</feature>
<feature type="region of interest" description="Disordered" evidence="1">
    <location>
        <begin position="108"/>
        <end position="127"/>
    </location>
</feature>
<feature type="compositionally biased region" description="Gly residues" evidence="1">
    <location>
        <begin position="86"/>
        <end position="95"/>
    </location>
</feature>
<proteinExistence type="predicted"/>
<dbReference type="AlphaFoldDB" id="A0A835Y0T4"/>
<protein>
    <submittedName>
        <fullName evidence="2">Uncharacterized protein</fullName>
    </submittedName>
</protein>
<sequence>METAAPHLGPGTYEPGNVTRTGAKLDYLSRPGAGAVSAFKNSVGHELILLGNMEAPPSTSYDLGDLWDRRSLSRGAASRRGTSSFGTGGGRGGASVGSMAPTLDTLLFGAPAGGGKPDTGPGPGAYELQDFASIRAKLSREGARPSPPFQPHDSAPKRPYGGKQMLVSPSEKVAHDYLSPSHPPLHGHSPPHGISSPFRSRSAGHQEFVDERAYAASANAPGPAYYQPPAMLRKSHHKNATQHYTTVAS</sequence>
<accession>A0A835Y0T4</accession>
<dbReference type="Proteomes" id="UP000612055">
    <property type="component" value="Unassembled WGS sequence"/>
</dbReference>
<gene>
    <name evidence="2" type="ORF">HYH03_007304</name>
</gene>
<keyword evidence="3" id="KW-1185">Reference proteome</keyword>
<reference evidence="2" key="1">
    <citation type="journal article" date="2020" name="bioRxiv">
        <title>Comparative genomics of Chlamydomonas.</title>
        <authorList>
            <person name="Craig R.J."/>
            <person name="Hasan A.R."/>
            <person name="Ness R.W."/>
            <person name="Keightley P.D."/>
        </authorList>
    </citation>
    <scope>NUCLEOTIDE SEQUENCE</scope>
    <source>
        <strain evidence="2">CCAP 11/70</strain>
    </source>
</reference>
<dbReference type="InterPro" id="IPR010736">
    <property type="entry name" value="SHIPPO-rpt"/>
</dbReference>
<feature type="compositionally biased region" description="Low complexity" evidence="1">
    <location>
        <begin position="178"/>
        <end position="197"/>
    </location>
</feature>
<feature type="compositionally biased region" description="Low complexity" evidence="1">
    <location>
        <begin position="214"/>
        <end position="225"/>
    </location>
</feature>
<feature type="compositionally biased region" description="Gly residues" evidence="1">
    <location>
        <begin position="111"/>
        <end position="123"/>
    </location>
</feature>
<comment type="caution">
    <text evidence="2">The sequence shown here is derived from an EMBL/GenBank/DDBJ whole genome shotgun (WGS) entry which is preliminary data.</text>
</comment>
<feature type="region of interest" description="Disordered" evidence="1">
    <location>
        <begin position="139"/>
        <end position="249"/>
    </location>
</feature>